<proteinExistence type="inferred from homology"/>
<gene>
    <name evidence="4" type="ORF">ENV38_06740</name>
</gene>
<accession>A0A7V3NUV7</accession>
<dbReference type="PANTHER" id="PTHR43736">
    <property type="entry name" value="ADP-RIBOSE PYROPHOSPHATASE"/>
    <property type="match status" value="1"/>
</dbReference>
<reference evidence="4" key="1">
    <citation type="journal article" date="2020" name="mSystems">
        <title>Genome- and Community-Level Interaction Insights into Carbon Utilization and Element Cycling Functions of Hydrothermarchaeota in Hydrothermal Sediment.</title>
        <authorList>
            <person name="Zhou Z."/>
            <person name="Liu Y."/>
            <person name="Xu W."/>
            <person name="Pan J."/>
            <person name="Luo Z.H."/>
            <person name="Li M."/>
        </authorList>
    </citation>
    <scope>NUCLEOTIDE SEQUENCE [LARGE SCALE GENOMIC DNA]</scope>
    <source>
        <strain evidence="4">SpSt-754</strain>
    </source>
</reference>
<dbReference type="Pfam" id="PF00293">
    <property type="entry name" value="NUDIX"/>
    <property type="match status" value="1"/>
</dbReference>
<dbReference type="CDD" id="cd04673">
    <property type="entry name" value="NUDIX_ADPRase"/>
    <property type="match status" value="1"/>
</dbReference>
<dbReference type="PANTHER" id="PTHR43736:SF1">
    <property type="entry name" value="DIHYDRONEOPTERIN TRIPHOSPHATE DIPHOSPHATASE"/>
    <property type="match status" value="1"/>
</dbReference>
<dbReference type="InterPro" id="IPR020084">
    <property type="entry name" value="NUDIX_hydrolase_CS"/>
</dbReference>
<evidence type="ECO:0000256" key="2">
    <source>
        <dbReference type="RuleBase" id="RU003476"/>
    </source>
</evidence>
<dbReference type="PROSITE" id="PS51462">
    <property type="entry name" value="NUDIX"/>
    <property type="match status" value="1"/>
</dbReference>
<dbReference type="GO" id="GO:0016787">
    <property type="term" value="F:hydrolase activity"/>
    <property type="evidence" value="ECO:0007669"/>
    <property type="project" value="UniProtKB-KW"/>
</dbReference>
<dbReference type="AlphaFoldDB" id="A0A7V3NUV7"/>
<evidence type="ECO:0000259" key="3">
    <source>
        <dbReference type="PROSITE" id="PS51462"/>
    </source>
</evidence>
<dbReference type="EMBL" id="DTGD01000254">
    <property type="protein sequence ID" value="HGB36582.1"/>
    <property type="molecule type" value="Genomic_DNA"/>
</dbReference>
<evidence type="ECO:0000256" key="1">
    <source>
        <dbReference type="ARBA" id="ARBA00022801"/>
    </source>
</evidence>
<name>A0A7V3NUV7_UNCW3</name>
<comment type="similarity">
    <text evidence="2">Belongs to the Nudix hydrolase family.</text>
</comment>
<dbReference type="PROSITE" id="PS00893">
    <property type="entry name" value="NUDIX_BOX"/>
    <property type="match status" value="1"/>
</dbReference>
<dbReference type="PRINTS" id="PR00502">
    <property type="entry name" value="NUDIXFAMILY"/>
</dbReference>
<dbReference type="Gene3D" id="3.90.79.10">
    <property type="entry name" value="Nucleoside Triphosphate Pyrophosphohydrolase"/>
    <property type="match status" value="1"/>
</dbReference>
<dbReference type="InterPro" id="IPR000086">
    <property type="entry name" value="NUDIX_hydrolase_dom"/>
</dbReference>
<organism evidence="4">
    <name type="scientific">candidate division WOR-3 bacterium</name>
    <dbReference type="NCBI Taxonomy" id="2052148"/>
    <lineage>
        <taxon>Bacteria</taxon>
        <taxon>Bacteria division WOR-3</taxon>
    </lineage>
</organism>
<evidence type="ECO:0000313" key="4">
    <source>
        <dbReference type="EMBL" id="HGB36582.1"/>
    </source>
</evidence>
<dbReference type="SUPFAM" id="SSF55811">
    <property type="entry name" value="Nudix"/>
    <property type="match status" value="1"/>
</dbReference>
<protein>
    <submittedName>
        <fullName evidence="4">NUDIX domain-containing protein</fullName>
    </submittedName>
</protein>
<dbReference type="InterPro" id="IPR015797">
    <property type="entry name" value="NUDIX_hydrolase-like_dom_sf"/>
</dbReference>
<feature type="domain" description="Nudix hydrolase" evidence="3">
    <location>
        <begin position="41"/>
        <end position="167"/>
    </location>
</feature>
<comment type="caution">
    <text evidence="4">The sequence shown here is derived from an EMBL/GenBank/DDBJ whole genome shotgun (WGS) entry which is preliminary data.</text>
</comment>
<dbReference type="InterPro" id="IPR020476">
    <property type="entry name" value="Nudix_hydrolase"/>
</dbReference>
<keyword evidence="1 2" id="KW-0378">Hydrolase</keyword>
<sequence length="168" mass="19329">MISFEREVKFCPYCGHPIEKKEENGRLRYYCSNCNLFLYKNPVPVVVIVVFNDAGEVLLIKRKEEPQKGKWALPSGFIEIGEEPEKAALRELYEETGLKVEKFTLINVYEQKSKRYESVLVIAYLGFSSEEPKPGDDAEEAKFFPTGELPEIPFESHLKALKDSLNFI</sequence>